<sequence>MMRFQGQADTASAALYMNKLCKHFAHKVAVKVDQQQAQADFPFGHCTMLATHQQLQFDCTAADLKAAIQLRFVLDDHLQRFARREALRIEWDAQALPPLSAAEPTEEPSA</sequence>
<evidence type="ECO:0000313" key="2">
    <source>
        <dbReference type="Proteomes" id="UP000243413"/>
    </source>
</evidence>
<proteinExistence type="predicted"/>
<dbReference type="InterPro" id="IPR014543">
    <property type="entry name" value="UCP028291"/>
</dbReference>
<protein>
    <recommendedName>
        <fullName evidence="3">DUF2218 domain-containing protein</fullName>
    </recommendedName>
</protein>
<dbReference type="PIRSF" id="PIRSF028291">
    <property type="entry name" value="UCP028291"/>
    <property type="match status" value="1"/>
</dbReference>
<dbReference type="OrthoDB" id="9806511at2"/>
<dbReference type="Gene3D" id="3.30.310.50">
    <property type="entry name" value="Alpha-D-phosphohexomutase, C-terminal domain"/>
    <property type="match status" value="1"/>
</dbReference>
<dbReference type="AlphaFoldDB" id="A0A1H1SDA4"/>
<name>A0A1H1SDA4_9GAMM</name>
<evidence type="ECO:0000313" key="1">
    <source>
        <dbReference type="EMBL" id="SDS45912.1"/>
    </source>
</evidence>
<reference evidence="2" key="1">
    <citation type="submission" date="2016-10" db="EMBL/GenBank/DDBJ databases">
        <authorList>
            <person name="Varghese N."/>
            <person name="Submissions S."/>
        </authorList>
    </citation>
    <scope>NUCLEOTIDE SEQUENCE [LARGE SCALE GENOMIC DNA]</scope>
    <source>
        <strain evidence="2">JCM 14963</strain>
    </source>
</reference>
<evidence type="ECO:0008006" key="3">
    <source>
        <dbReference type="Google" id="ProtNLM"/>
    </source>
</evidence>
<dbReference type="Pfam" id="PF09981">
    <property type="entry name" value="DUF2218"/>
    <property type="match status" value="1"/>
</dbReference>
<dbReference type="STRING" id="472181.SAMN05216271_1969"/>
<dbReference type="EMBL" id="LT629763">
    <property type="protein sequence ID" value="SDS45912.1"/>
    <property type="molecule type" value="Genomic_DNA"/>
</dbReference>
<organism evidence="1 2">
    <name type="scientific">Halopseudomonas sabulinigri</name>
    <dbReference type="NCBI Taxonomy" id="472181"/>
    <lineage>
        <taxon>Bacteria</taxon>
        <taxon>Pseudomonadati</taxon>
        <taxon>Pseudomonadota</taxon>
        <taxon>Gammaproteobacteria</taxon>
        <taxon>Pseudomonadales</taxon>
        <taxon>Pseudomonadaceae</taxon>
        <taxon>Halopseudomonas</taxon>
    </lineage>
</organism>
<accession>A0A1H1SDA4</accession>
<dbReference type="Proteomes" id="UP000243413">
    <property type="component" value="Chromosome I"/>
</dbReference>
<dbReference type="RefSeq" id="WP_092286149.1">
    <property type="nucleotide sequence ID" value="NZ_LT629763.1"/>
</dbReference>
<gene>
    <name evidence="1" type="ORF">SAMN05216271_1969</name>
</gene>